<dbReference type="InterPro" id="IPR010371">
    <property type="entry name" value="YBR137W-like"/>
</dbReference>
<dbReference type="HAMAP" id="MF_00761">
    <property type="entry name" value="UPF0303"/>
    <property type="match status" value="1"/>
</dbReference>
<dbReference type="InterPro" id="IPR038084">
    <property type="entry name" value="PduO/GlcC-like_sf"/>
</dbReference>
<accession>A0A549TD27</accession>
<dbReference type="PANTHER" id="PTHR28255">
    <property type="match status" value="1"/>
</dbReference>
<name>A0A549TD27_9HYPH</name>
<dbReference type="RefSeq" id="WP_143124666.1">
    <property type="nucleotide sequence ID" value="NZ_VJMG01000017.1"/>
</dbReference>
<evidence type="ECO:0000313" key="2">
    <source>
        <dbReference type="EMBL" id="TRL39859.1"/>
    </source>
</evidence>
<dbReference type="PIRSF" id="PIRSF008757">
    <property type="entry name" value="UCP008757"/>
    <property type="match status" value="1"/>
</dbReference>
<protein>
    <recommendedName>
        <fullName evidence="1">UPF0303 protein FNA46_07955</fullName>
    </recommendedName>
</protein>
<dbReference type="SUPFAM" id="SSF143744">
    <property type="entry name" value="GlcG-like"/>
    <property type="match status" value="1"/>
</dbReference>
<dbReference type="InterPro" id="IPR005624">
    <property type="entry name" value="PduO/GlcC-like"/>
</dbReference>
<gene>
    <name evidence="2" type="ORF">FNA46_07955</name>
</gene>
<keyword evidence="3" id="KW-1185">Reference proteome</keyword>
<dbReference type="Proteomes" id="UP000316801">
    <property type="component" value="Unassembled WGS sequence"/>
</dbReference>
<comment type="similarity">
    <text evidence="1">Belongs to the UPF0303 family.</text>
</comment>
<comment type="caution">
    <text evidence="2">The sequence shown here is derived from an EMBL/GenBank/DDBJ whole genome shotgun (WGS) entry which is preliminary data.</text>
</comment>
<dbReference type="EMBL" id="VJMG01000017">
    <property type="protein sequence ID" value="TRL39859.1"/>
    <property type="molecule type" value="Genomic_DNA"/>
</dbReference>
<organism evidence="2 3">
    <name type="scientific">Rhizobium straminoryzae</name>
    <dbReference type="NCBI Taxonomy" id="1387186"/>
    <lineage>
        <taxon>Bacteria</taxon>
        <taxon>Pseudomonadati</taxon>
        <taxon>Pseudomonadota</taxon>
        <taxon>Alphaproteobacteria</taxon>
        <taxon>Hyphomicrobiales</taxon>
        <taxon>Rhizobiaceae</taxon>
        <taxon>Rhizobium/Agrobacterium group</taxon>
        <taxon>Rhizobium</taxon>
    </lineage>
</organism>
<dbReference type="Gene3D" id="3.30.450.150">
    <property type="entry name" value="Haem-degrading domain"/>
    <property type="match status" value="1"/>
</dbReference>
<proteinExistence type="inferred from homology"/>
<dbReference type="NCBIfam" id="NF002696">
    <property type="entry name" value="PRK02487.1-5"/>
    <property type="match status" value="1"/>
</dbReference>
<reference evidence="2 3" key="1">
    <citation type="submission" date="2019-07" db="EMBL/GenBank/DDBJ databases">
        <title>Ln-dependent methylotrophs.</title>
        <authorList>
            <person name="Tani A."/>
        </authorList>
    </citation>
    <scope>NUCLEOTIDE SEQUENCE [LARGE SCALE GENOMIC DNA]</scope>
    <source>
        <strain evidence="2 3">SM12</strain>
    </source>
</reference>
<evidence type="ECO:0000313" key="3">
    <source>
        <dbReference type="Proteomes" id="UP000316801"/>
    </source>
</evidence>
<sequence>MTIQDDIARVQEQEKILRFDRFDLDSAWSVCADLRRMAMERGYVLSADLRINGMQAVYFALPGAKPDFEYWIYRKRNLVHRFQRSSYGIGLELKAEETTLEAKWGLATTEYASHGGGFPIHVNGVGCIGTVVVSGLPQREDHNLVVEALARHLGLDDSGLRLP</sequence>
<evidence type="ECO:0000256" key="1">
    <source>
        <dbReference type="HAMAP-Rule" id="MF_00761"/>
    </source>
</evidence>
<dbReference type="PANTHER" id="PTHR28255:SF1">
    <property type="entry name" value="UPF0303 PROTEIN YBR137W"/>
    <property type="match status" value="1"/>
</dbReference>
<dbReference type="AlphaFoldDB" id="A0A549TD27"/>
<dbReference type="Pfam" id="PF03928">
    <property type="entry name" value="HbpS-like"/>
    <property type="match status" value="1"/>
</dbReference>